<dbReference type="GO" id="GO:0035091">
    <property type="term" value="F:phosphatidylinositol binding"/>
    <property type="evidence" value="ECO:0007669"/>
    <property type="project" value="TreeGrafter"/>
</dbReference>
<reference evidence="4" key="1">
    <citation type="submission" date="2025-08" db="UniProtKB">
        <authorList>
            <consortium name="Ensembl"/>
        </authorList>
    </citation>
    <scope>IDENTIFICATION</scope>
</reference>
<dbReference type="AlphaFoldDB" id="A0A8C3WDP1"/>
<feature type="transmembrane region" description="Helical" evidence="2">
    <location>
        <begin position="53"/>
        <end position="75"/>
    </location>
</feature>
<dbReference type="Gene3D" id="1.10.167.10">
    <property type="entry name" value="Regulator of G-protein Signalling 4, domain 2"/>
    <property type="match status" value="1"/>
</dbReference>
<keyword evidence="2" id="KW-1133">Transmembrane helix</keyword>
<dbReference type="GeneTree" id="ENSGT00950000182856"/>
<dbReference type="SUPFAM" id="SSF48097">
    <property type="entry name" value="Regulator of G-protein signaling, RGS"/>
    <property type="match status" value="1"/>
</dbReference>
<accession>A0A8C3WDP1</accession>
<dbReference type="SMART" id="SM00313">
    <property type="entry name" value="PXA"/>
    <property type="match status" value="1"/>
</dbReference>
<name>A0A8C3WDP1_9CETA</name>
<dbReference type="GO" id="GO:0097352">
    <property type="term" value="P:autophagosome maturation"/>
    <property type="evidence" value="ECO:0007669"/>
    <property type="project" value="TreeGrafter"/>
</dbReference>
<dbReference type="GO" id="GO:0005770">
    <property type="term" value="C:late endosome"/>
    <property type="evidence" value="ECO:0007669"/>
    <property type="project" value="TreeGrafter"/>
</dbReference>
<dbReference type="PANTHER" id="PTHR22775:SF44">
    <property type="entry name" value="SORTING NEXIN-14"/>
    <property type="match status" value="1"/>
</dbReference>
<dbReference type="Ensembl" id="ENSCWAT00000014137.1">
    <property type="protein sequence ID" value="ENSCWAP00000013017.1"/>
    <property type="gene ID" value="ENSCWAG00000009680.1"/>
</dbReference>
<comment type="similarity">
    <text evidence="1">Belongs to the sorting nexin family.</text>
</comment>
<dbReference type="PROSITE" id="PS51207">
    <property type="entry name" value="PXA"/>
    <property type="match status" value="1"/>
</dbReference>
<dbReference type="InterPro" id="IPR013937">
    <property type="entry name" value="Sorting_nexin_C"/>
</dbReference>
<sequence>MAPWMRTMREKLKQRLRLDVGREICRQYPLFCFLLLCLSAASLLLNRYLHVLMIFWSFVAGVVTFYCSLGPDSLLPNIFFTIKYKPKQLGLQELFPQGRSCAVCGKVKCKRHRPALLLENYQPWLDLKISSKVDASLSEVLELVLENFVYPWYRDVTDDESFVDELRIMLRFFASVLIRRIHKVDIPSIITKKLLKAAMKHIEVIVKASQKVENTEFLQQAALEEYGPELHVALRSRRDELHYLRKLTELLFPYILPPKATDCRSLTLLLREILSGSVFLPSLDFLADPDIVNHLLIIFIDDSPPEKATEPPSPLVPFLQKFAEPRNKKPSVLKLELKQIREQQDLLFRFMNFLKQEGAVHVLQICLTVEEFNDRILRPELSNDEMLSLHEELQKIYKTYCLDESIDKIRFDPFIVEEIQKRKIIKSVPGKLMKEKGQHLEPFIMNFINSCESPKPKPSKPELTILSPTSENNKKLFNDLFKNNANRSENTERKQNQNYFMEMMTVEGVYDYLMYVGRVVFQVPDWLHHLLMGTRILFKNTLEMYTDYYIHCKLEQLFQEHRLVSLITLLRDAVFCENTEPRSLQDKQKRAKQTFEEMMNYIPDLIVKCIGEEAKYKSIRLLFDGLQQPVLNKQLTYVLLDIVIQELFPELNKVQKEVTSVTSWI</sequence>
<keyword evidence="2" id="KW-0472">Membrane</keyword>
<reference evidence="4" key="2">
    <citation type="submission" date="2025-09" db="UniProtKB">
        <authorList>
            <consortium name="Ensembl"/>
        </authorList>
    </citation>
    <scope>IDENTIFICATION</scope>
</reference>
<dbReference type="Proteomes" id="UP000694540">
    <property type="component" value="Unplaced"/>
</dbReference>
<protein>
    <submittedName>
        <fullName evidence="4">Sorting nexin 14</fullName>
    </submittedName>
</protein>
<feature type="domain" description="PXA" evidence="3">
    <location>
        <begin position="130"/>
        <end position="304"/>
    </location>
</feature>
<evidence type="ECO:0000256" key="1">
    <source>
        <dbReference type="ARBA" id="ARBA00010883"/>
    </source>
</evidence>
<dbReference type="InterPro" id="IPR036305">
    <property type="entry name" value="RGS_sf"/>
</dbReference>
<keyword evidence="2" id="KW-0812">Transmembrane</keyword>
<dbReference type="Pfam" id="PF02194">
    <property type="entry name" value="PXA"/>
    <property type="match status" value="1"/>
</dbReference>
<dbReference type="PANTHER" id="PTHR22775">
    <property type="entry name" value="SORTING NEXIN"/>
    <property type="match status" value="1"/>
</dbReference>
<dbReference type="InterPro" id="IPR044926">
    <property type="entry name" value="RGS_subdomain_2"/>
</dbReference>
<dbReference type="InterPro" id="IPR003114">
    <property type="entry name" value="Phox_assoc"/>
</dbReference>
<evidence type="ECO:0000256" key="2">
    <source>
        <dbReference type="SAM" id="Phobius"/>
    </source>
</evidence>
<evidence type="ECO:0000259" key="3">
    <source>
        <dbReference type="PROSITE" id="PS51207"/>
    </source>
</evidence>
<dbReference type="Pfam" id="PF08628">
    <property type="entry name" value="Nexin_C"/>
    <property type="match status" value="1"/>
</dbReference>
<organism evidence="4 5">
    <name type="scientific">Catagonus wagneri</name>
    <name type="common">Chacoan peccary</name>
    <dbReference type="NCBI Taxonomy" id="51154"/>
    <lineage>
        <taxon>Eukaryota</taxon>
        <taxon>Metazoa</taxon>
        <taxon>Chordata</taxon>
        <taxon>Craniata</taxon>
        <taxon>Vertebrata</taxon>
        <taxon>Euteleostomi</taxon>
        <taxon>Mammalia</taxon>
        <taxon>Eutheria</taxon>
        <taxon>Laurasiatheria</taxon>
        <taxon>Artiodactyla</taxon>
        <taxon>Suina</taxon>
        <taxon>Tayassuidae</taxon>
        <taxon>Catagonus</taxon>
    </lineage>
</organism>
<keyword evidence="5" id="KW-1185">Reference proteome</keyword>
<proteinExistence type="inferred from homology"/>
<evidence type="ECO:0000313" key="4">
    <source>
        <dbReference type="Ensembl" id="ENSCWAP00000013017.1"/>
    </source>
</evidence>
<evidence type="ECO:0000313" key="5">
    <source>
        <dbReference type="Proteomes" id="UP000694540"/>
    </source>
</evidence>
<gene>
    <name evidence="4" type="primary">SNX14</name>
</gene>